<keyword evidence="3" id="KW-0804">Transcription</keyword>
<dbReference type="InterPro" id="IPR009057">
    <property type="entry name" value="Homeodomain-like_sf"/>
</dbReference>
<keyword evidence="1" id="KW-0805">Transcription regulation</keyword>
<proteinExistence type="predicted"/>
<dbReference type="PANTHER" id="PTHR43280:SF28">
    <property type="entry name" value="HTH-TYPE TRANSCRIPTIONAL ACTIVATOR RHAS"/>
    <property type="match status" value="1"/>
</dbReference>
<reference evidence="5 6" key="1">
    <citation type="submission" date="2019-05" db="EMBL/GenBank/DDBJ databases">
        <title>We sequenced the genome of Paenibacillus hemerocallicola KCTC 33185 for further insight into its adaptation and study the phylogeny of Paenibacillus.</title>
        <authorList>
            <person name="Narsing Rao M.P."/>
        </authorList>
    </citation>
    <scope>NUCLEOTIDE SEQUENCE [LARGE SCALE GENOMIC DNA]</scope>
    <source>
        <strain evidence="5 6">KCTC 33185</strain>
    </source>
</reference>
<organism evidence="5 6">
    <name type="scientific">Paenibacillus hemerocallicola</name>
    <dbReference type="NCBI Taxonomy" id="1172614"/>
    <lineage>
        <taxon>Bacteria</taxon>
        <taxon>Bacillati</taxon>
        <taxon>Bacillota</taxon>
        <taxon>Bacilli</taxon>
        <taxon>Bacillales</taxon>
        <taxon>Paenibacillaceae</taxon>
        <taxon>Paenibacillus</taxon>
    </lineage>
</organism>
<evidence type="ECO:0000256" key="2">
    <source>
        <dbReference type="ARBA" id="ARBA00023125"/>
    </source>
</evidence>
<dbReference type="PROSITE" id="PS01124">
    <property type="entry name" value="HTH_ARAC_FAMILY_2"/>
    <property type="match status" value="1"/>
</dbReference>
<dbReference type="InterPro" id="IPR018060">
    <property type="entry name" value="HTH_AraC"/>
</dbReference>
<evidence type="ECO:0000313" key="6">
    <source>
        <dbReference type="Proteomes" id="UP000307943"/>
    </source>
</evidence>
<evidence type="ECO:0000313" key="5">
    <source>
        <dbReference type="EMBL" id="TNJ67860.1"/>
    </source>
</evidence>
<name>A0A5C4THA3_9BACL</name>
<dbReference type="PRINTS" id="PR00032">
    <property type="entry name" value="HTHARAC"/>
</dbReference>
<protein>
    <submittedName>
        <fullName evidence="5">Helix-turn-helix transcriptional regulator</fullName>
    </submittedName>
</protein>
<keyword evidence="6" id="KW-1185">Reference proteome</keyword>
<dbReference type="AlphaFoldDB" id="A0A5C4THA3"/>
<feature type="domain" description="HTH araC/xylS-type" evidence="4">
    <location>
        <begin position="1"/>
        <end position="48"/>
    </location>
</feature>
<evidence type="ECO:0000259" key="4">
    <source>
        <dbReference type="PROSITE" id="PS01124"/>
    </source>
</evidence>
<dbReference type="Proteomes" id="UP000307943">
    <property type="component" value="Unassembled WGS sequence"/>
</dbReference>
<dbReference type="OrthoDB" id="345425at2"/>
<dbReference type="InterPro" id="IPR020449">
    <property type="entry name" value="Tscrpt_reg_AraC-type_HTH"/>
</dbReference>
<sequence>MGRRLTPLLNTDFTITEIADYLGFYDTSYFYRMFRKMTSMSPTAFVAQQDPGNHHFFIRQL</sequence>
<comment type="caution">
    <text evidence="5">The sequence shown here is derived from an EMBL/GenBank/DDBJ whole genome shotgun (WGS) entry which is preliminary data.</text>
</comment>
<keyword evidence="2" id="KW-0238">DNA-binding</keyword>
<evidence type="ECO:0000256" key="3">
    <source>
        <dbReference type="ARBA" id="ARBA00023163"/>
    </source>
</evidence>
<dbReference type="Pfam" id="PF12833">
    <property type="entry name" value="HTH_18"/>
    <property type="match status" value="1"/>
</dbReference>
<dbReference type="GO" id="GO:0043565">
    <property type="term" value="F:sequence-specific DNA binding"/>
    <property type="evidence" value="ECO:0007669"/>
    <property type="project" value="InterPro"/>
</dbReference>
<dbReference type="EMBL" id="VDCQ01000003">
    <property type="protein sequence ID" value="TNJ67860.1"/>
    <property type="molecule type" value="Genomic_DNA"/>
</dbReference>
<dbReference type="SUPFAM" id="SSF46689">
    <property type="entry name" value="Homeodomain-like"/>
    <property type="match status" value="1"/>
</dbReference>
<dbReference type="Gene3D" id="1.10.10.60">
    <property type="entry name" value="Homeodomain-like"/>
    <property type="match status" value="1"/>
</dbReference>
<dbReference type="GO" id="GO:0003700">
    <property type="term" value="F:DNA-binding transcription factor activity"/>
    <property type="evidence" value="ECO:0007669"/>
    <property type="project" value="InterPro"/>
</dbReference>
<gene>
    <name evidence="5" type="ORF">FE784_02940</name>
</gene>
<accession>A0A5C4THA3</accession>
<dbReference type="PANTHER" id="PTHR43280">
    <property type="entry name" value="ARAC-FAMILY TRANSCRIPTIONAL REGULATOR"/>
    <property type="match status" value="1"/>
</dbReference>
<evidence type="ECO:0000256" key="1">
    <source>
        <dbReference type="ARBA" id="ARBA00023015"/>
    </source>
</evidence>